<dbReference type="InterPro" id="IPR018108">
    <property type="entry name" value="MCP_transmembrane"/>
</dbReference>
<keyword evidence="9" id="KW-1185">Reference proteome</keyword>
<dbReference type="PROSITE" id="PS50920">
    <property type="entry name" value="SOLCAR"/>
    <property type="match status" value="3"/>
</dbReference>
<evidence type="ECO:0000256" key="3">
    <source>
        <dbReference type="ARBA" id="ARBA00022692"/>
    </source>
</evidence>
<comment type="caution">
    <text evidence="8">The sequence shown here is derived from an EMBL/GenBank/DDBJ whole genome shotgun (WGS) entry which is preliminary data.</text>
</comment>
<keyword evidence="2 7" id="KW-0813">Transport</keyword>
<feature type="repeat" description="Solcar" evidence="6">
    <location>
        <begin position="236"/>
        <end position="339"/>
    </location>
</feature>
<keyword evidence="3 6" id="KW-0812">Transmembrane</keyword>
<keyword evidence="5 6" id="KW-0472">Membrane</keyword>
<evidence type="ECO:0000256" key="7">
    <source>
        <dbReference type="RuleBase" id="RU000488"/>
    </source>
</evidence>
<evidence type="ECO:0008006" key="10">
    <source>
        <dbReference type="Google" id="ProtNLM"/>
    </source>
</evidence>
<evidence type="ECO:0000256" key="5">
    <source>
        <dbReference type="ARBA" id="ARBA00023136"/>
    </source>
</evidence>
<comment type="subcellular location">
    <subcellularLocation>
        <location evidence="1">Membrane</location>
        <topology evidence="1">Multi-pass membrane protein</topology>
    </subcellularLocation>
</comment>
<dbReference type="InterPro" id="IPR002067">
    <property type="entry name" value="MCP"/>
</dbReference>
<dbReference type="AlphaFoldDB" id="A0ABD1XGT7"/>
<dbReference type="Pfam" id="PF00153">
    <property type="entry name" value="Mito_carr"/>
    <property type="match status" value="3"/>
</dbReference>
<keyword evidence="4" id="KW-0677">Repeat</keyword>
<dbReference type="EMBL" id="JBHFFA010000008">
    <property type="protein sequence ID" value="KAL2608151.1"/>
    <property type="molecule type" value="Genomic_DNA"/>
</dbReference>
<evidence type="ECO:0000256" key="4">
    <source>
        <dbReference type="ARBA" id="ARBA00022737"/>
    </source>
</evidence>
<protein>
    <recommendedName>
        <fullName evidence="10">Mitochondrial carrier protein</fullName>
    </recommendedName>
</protein>
<dbReference type="SUPFAM" id="SSF103506">
    <property type="entry name" value="Mitochondrial carrier"/>
    <property type="match status" value="1"/>
</dbReference>
<dbReference type="Gene3D" id="1.50.40.10">
    <property type="entry name" value="Mitochondrial carrier domain"/>
    <property type="match status" value="1"/>
</dbReference>
<dbReference type="PRINTS" id="PR00926">
    <property type="entry name" value="MITOCARRIER"/>
</dbReference>
<dbReference type="PANTHER" id="PTHR24089">
    <property type="entry name" value="SOLUTE CARRIER FAMILY 25"/>
    <property type="match status" value="1"/>
</dbReference>
<feature type="repeat" description="Solcar" evidence="6">
    <location>
        <begin position="32"/>
        <end position="118"/>
    </location>
</feature>
<reference evidence="8 9" key="1">
    <citation type="submission" date="2024-09" db="EMBL/GenBank/DDBJ databases">
        <title>Chromosome-scale assembly of Riccia fluitans.</title>
        <authorList>
            <person name="Paukszto L."/>
            <person name="Sawicki J."/>
            <person name="Karawczyk K."/>
            <person name="Piernik-Szablinska J."/>
            <person name="Szczecinska M."/>
            <person name="Mazdziarz M."/>
        </authorList>
    </citation>
    <scope>NUCLEOTIDE SEQUENCE [LARGE SCALE GENOMIC DNA]</scope>
    <source>
        <strain evidence="8">Rf_01</strain>
        <tissue evidence="8">Aerial parts of the thallus</tissue>
    </source>
</reference>
<dbReference type="Proteomes" id="UP001605036">
    <property type="component" value="Unassembled WGS sequence"/>
</dbReference>
<organism evidence="8 9">
    <name type="scientific">Riccia fluitans</name>
    <dbReference type="NCBI Taxonomy" id="41844"/>
    <lineage>
        <taxon>Eukaryota</taxon>
        <taxon>Viridiplantae</taxon>
        <taxon>Streptophyta</taxon>
        <taxon>Embryophyta</taxon>
        <taxon>Marchantiophyta</taxon>
        <taxon>Marchantiopsida</taxon>
        <taxon>Marchantiidae</taxon>
        <taxon>Marchantiales</taxon>
        <taxon>Ricciaceae</taxon>
        <taxon>Riccia</taxon>
    </lineage>
</organism>
<comment type="similarity">
    <text evidence="7">Belongs to the mitochondrial carrier (TC 2.A.29) family.</text>
</comment>
<dbReference type="InterPro" id="IPR023395">
    <property type="entry name" value="MCP_dom_sf"/>
</dbReference>
<evidence type="ECO:0000313" key="9">
    <source>
        <dbReference type="Proteomes" id="UP001605036"/>
    </source>
</evidence>
<evidence type="ECO:0000256" key="2">
    <source>
        <dbReference type="ARBA" id="ARBA00022448"/>
    </source>
</evidence>
<evidence type="ECO:0000256" key="1">
    <source>
        <dbReference type="ARBA" id="ARBA00004141"/>
    </source>
</evidence>
<proteinExistence type="inferred from homology"/>
<evidence type="ECO:0000256" key="6">
    <source>
        <dbReference type="PROSITE-ProRule" id="PRU00282"/>
    </source>
</evidence>
<accession>A0ABD1XGT7</accession>
<feature type="repeat" description="Solcar" evidence="6">
    <location>
        <begin position="128"/>
        <end position="229"/>
    </location>
</feature>
<evidence type="ECO:0000313" key="8">
    <source>
        <dbReference type="EMBL" id="KAL2608151.1"/>
    </source>
</evidence>
<gene>
    <name evidence="8" type="ORF">R1flu_026724</name>
</gene>
<name>A0ABD1XGT7_9MARC</name>
<dbReference type="GO" id="GO:0016020">
    <property type="term" value="C:membrane"/>
    <property type="evidence" value="ECO:0007669"/>
    <property type="project" value="UniProtKB-SubCell"/>
</dbReference>
<sequence>MESQQPTHGLAVIAHKDNMMAGVSVSLTDKLPLSMKELISGGVAGALAKTSVAPLERLKILYQTRRGLFQGMGVVGSLGHIMREEGFRSFYKGNGASVLRIVPYAGFQFMAYEQYRRWMLEYHPAAHNGPLVELVAGGLAGGSAVLLTYPLDLARTRLAYQVNSQATGKVDTMIRSSLSPVCKGIGDVLRNVYKESGTRGLYRGVGATLYGIFPYAGLKFYIYEILKSRLAQDGEPSVPGKLACGAIAGCLGQTFTYPLDVVRRQMQVQGNKGLELDRIMTEHQVRGNIPPFKGTFDGLIKVMETQGWRQLFAGLSLNYLKLVPSVAIGFTVYDGMKSWLRVPPKAKKPSKEHSVLPQ</sequence>